<dbReference type="STRING" id="215250.A0A316YYP3"/>
<dbReference type="GO" id="GO:0031573">
    <property type="term" value="P:mitotic intra-S DNA damage checkpoint signaling"/>
    <property type="evidence" value="ECO:0007669"/>
    <property type="project" value="TreeGrafter"/>
</dbReference>
<feature type="compositionally biased region" description="Basic and acidic residues" evidence="1">
    <location>
        <begin position="600"/>
        <end position="612"/>
    </location>
</feature>
<dbReference type="RefSeq" id="XP_025380956.1">
    <property type="nucleotide sequence ID" value="XM_025524685.1"/>
</dbReference>
<proteinExistence type="predicted"/>
<feature type="compositionally biased region" description="Low complexity" evidence="1">
    <location>
        <begin position="351"/>
        <end position="368"/>
    </location>
</feature>
<dbReference type="GeneID" id="37046601"/>
<dbReference type="Pfam" id="PF04139">
    <property type="entry name" value="Rad9"/>
    <property type="match status" value="1"/>
</dbReference>
<dbReference type="InterPro" id="IPR007268">
    <property type="entry name" value="Rad9/Ddc1"/>
</dbReference>
<dbReference type="GO" id="GO:0030896">
    <property type="term" value="C:checkpoint clamp complex"/>
    <property type="evidence" value="ECO:0007669"/>
    <property type="project" value="InterPro"/>
</dbReference>
<evidence type="ECO:0008006" key="4">
    <source>
        <dbReference type="Google" id="ProtNLM"/>
    </source>
</evidence>
<dbReference type="InParanoid" id="A0A316YYP3"/>
<gene>
    <name evidence="2" type="ORF">FA10DRAFT_299110</name>
</gene>
<feature type="compositionally biased region" description="Acidic residues" evidence="1">
    <location>
        <begin position="534"/>
        <end position="557"/>
    </location>
</feature>
<dbReference type="GO" id="GO:0000076">
    <property type="term" value="P:DNA replication checkpoint signaling"/>
    <property type="evidence" value="ECO:0007669"/>
    <property type="project" value="TreeGrafter"/>
</dbReference>
<dbReference type="InterPro" id="IPR046938">
    <property type="entry name" value="DNA_clamp_sf"/>
</dbReference>
<feature type="compositionally biased region" description="Acidic residues" evidence="1">
    <location>
        <begin position="421"/>
        <end position="434"/>
    </location>
</feature>
<organism evidence="2 3">
    <name type="scientific">Acaromyces ingoldii</name>
    <dbReference type="NCBI Taxonomy" id="215250"/>
    <lineage>
        <taxon>Eukaryota</taxon>
        <taxon>Fungi</taxon>
        <taxon>Dikarya</taxon>
        <taxon>Basidiomycota</taxon>
        <taxon>Ustilaginomycotina</taxon>
        <taxon>Exobasidiomycetes</taxon>
        <taxon>Exobasidiales</taxon>
        <taxon>Cryptobasidiaceae</taxon>
        <taxon>Acaromyces</taxon>
    </lineage>
</organism>
<feature type="compositionally biased region" description="Basic and acidic residues" evidence="1">
    <location>
        <begin position="410"/>
        <end position="420"/>
    </location>
</feature>
<protein>
    <recommendedName>
        <fullName evidence="4">DNA repair protein rad9</fullName>
    </recommendedName>
</protein>
<keyword evidence="3" id="KW-1185">Reference proteome</keyword>
<dbReference type="EMBL" id="KZ819634">
    <property type="protein sequence ID" value="PWN93758.1"/>
    <property type="molecule type" value="Genomic_DNA"/>
</dbReference>
<feature type="compositionally biased region" description="Acidic residues" evidence="1">
    <location>
        <begin position="585"/>
        <end position="599"/>
    </location>
</feature>
<dbReference type="Gene3D" id="3.70.10.10">
    <property type="match status" value="1"/>
</dbReference>
<dbReference type="SUPFAM" id="SSF55979">
    <property type="entry name" value="DNA clamp"/>
    <property type="match status" value="1"/>
</dbReference>
<evidence type="ECO:0000313" key="2">
    <source>
        <dbReference type="EMBL" id="PWN93758.1"/>
    </source>
</evidence>
<dbReference type="GO" id="GO:0071479">
    <property type="term" value="P:cellular response to ionizing radiation"/>
    <property type="evidence" value="ECO:0007669"/>
    <property type="project" value="TreeGrafter"/>
</dbReference>
<feature type="region of interest" description="Disordered" evidence="1">
    <location>
        <begin position="284"/>
        <end position="640"/>
    </location>
</feature>
<dbReference type="OrthoDB" id="60092at2759"/>
<name>A0A316YYP3_9BASI</name>
<dbReference type="PANTHER" id="PTHR15237">
    <property type="entry name" value="DNA REPAIR PROTEIN RAD9"/>
    <property type="match status" value="1"/>
</dbReference>
<sequence length="640" mass="71092">MNASIDREHFKTLTHAIASLGRTSEYIAVQGTRIDDGSHKLRLSALNKGQTAFVAFTCYEEFFDSINIPGQRFDITLNAKALLSVLRHQNTKQIHSCELELVGESDDNMEAESRFVIRFYSSKNFMRSFRLTYESKPALFPRDAKSDVNRICIKAKSLQELLDHFPTSSFSSAVTQGEVSMECASDYCMIKSRIEDHIDKSRCLETNVMVEPTAFDLYDIGDRQSKVQFGLKDFKNAIMLADTLKYSMYLSFHRGGQPIIIEIRVQDQGMHQPVAVAQFTIATSEPDEASNEEIAQHQERRQEALDNQRRREREAQKQRQERHEVTREEEEQSNILEGPAAVGRHHGPVRSTMMAAGEESAATAASSSRNEADALTATKKGGKPLFREDASSSQGSVMPGAGAPPPLLPKRVETEDTFDHDFEDNDADLQLMEDLEGRIQRGEVVPRGSQGSQMPPEGSQGRVERGEGEEQAGANLQDVQGAPSEVEGTTIATTTASYSNSLSQQRRTLTRVDFASPLQEDSESSRAAAAPQDDNNEESLEEQTEEAEAETELQDYDEGVRIAKRRREMVLGEDSLLNDSVTSGDENEEEELGATDDEGEGQKEAQQGKEQEDLIPGTNPENEKSGNSNAQSFEPLFPLS</sequence>
<dbReference type="GO" id="GO:0006281">
    <property type="term" value="P:DNA repair"/>
    <property type="evidence" value="ECO:0007669"/>
    <property type="project" value="TreeGrafter"/>
</dbReference>
<evidence type="ECO:0000256" key="1">
    <source>
        <dbReference type="SAM" id="MobiDB-lite"/>
    </source>
</evidence>
<feature type="compositionally biased region" description="Polar residues" evidence="1">
    <location>
        <begin position="490"/>
        <end position="507"/>
    </location>
</feature>
<dbReference type="AlphaFoldDB" id="A0A316YYP3"/>
<evidence type="ECO:0000313" key="3">
    <source>
        <dbReference type="Proteomes" id="UP000245768"/>
    </source>
</evidence>
<reference evidence="2 3" key="1">
    <citation type="journal article" date="2018" name="Mol. Biol. Evol.">
        <title>Broad Genomic Sampling Reveals a Smut Pathogenic Ancestry of the Fungal Clade Ustilaginomycotina.</title>
        <authorList>
            <person name="Kijpornyongpan T."/>
            <person name="Mondo S.J."/>
            <person name="Barry K."/>
            <person name="Sandor L."/>
            <person name="Lee J."/>
            <person name="Lipzen A."/>
            <person name="Pangilinan J."/>
            <person name="LaButti K."/>
            <person name="Hainaut M."/>
            <person name="Henrissat B."/>
            <person name="Grigoriev I.V."/>
            <person name="Spatafora J.W."/>
            <person name="Aime M.C."/>
        </authorList>
    </citation>
    <scope>NUCLEOTIDE SEQUENCE [LARGE SCALE GENOMIC DNA]</scope>
    <source>
        <strain evidence="2 3">MCA 4198</strain>
    </source>
</reference>
<feature type="compositionally biased region" description="Basic and acidic residues" evidence="1">
    <location>
        <begin position="294"/>
        <end position="326"/>
    </location>
</feature>
<dbReference type="Proteomes" id="UP000245768">
    <property type="component" value="Unassembled WGS sequence"/>
</dbReference>
<dbReference type="PANTHER" id="PTHR15237:SF0">
    <property type="entry name" value="CELL CYCLE CHECKPOINT CONTROL PROTEIN"/>
    <property type="match status" value="1"/>
</dbReference>
<accession>A0A316YYP3</accession>